<accession>P72614</accession>
<dbReference type="KEGG" id="syn:sll1401"/>
<dbReference type="EnsemblBacteria" id="BAA16614">
    <property type="protein sequence ID" value="BAA16614"/>
    <property type="gene ID" value="BAA16614"/>
</dbReference>
<dbReference type="eggNOG" id="ENOG5033NKU">
    <property type="taxonomic scope" value="Bacteria"/>
</dbReference>
<evidence type="ECO:0000313" key="1">
    <source>
        <dbReference type="EMBL" id="BAA16614.1"/>
    </source>
</evidence>
<gene>
    <name evidence="1" type="ordered locus">sll1401</name>
</gene>
<dbReference type="PaxDb" id="1148-1651686"/>
<evidence type="ECO:0000313" key="2">
    <source>
        <dbReference type="Proteomes" id="UP000001425"/>
    </source>
</evidence>
<reference evidence="1 2" key="2">
    <citation type="journal article" date="1996" name="DNA Res.">
        <title>Sequence analysis of the genome of the unicellular cyanobacterium Synechocystis sp. strain PCC6803. II. Sequence determination of the entire genome and assignment of potential protein-coding regions.</title>
        <authorList>
            <person name="Kaneko T."/>
            <person name="Sato S."/>
            <person name="Kotani H."/>
            <person name="Tanaka A."/>
            <person name="Asamizu E."/>
            <person name="Nakamura Y."/>
            <person name="Miyajima N."/>
            <person name="Hirosawa M."/>
            <person name="Sugiura M."/>
            <person name="Sasamoto S."/>
            <person name="Kimura T."/>
            <person name="Hosouchi T."/>
            <person name="Matsuno A."/>
            <person name="Muraki A."/>
            <person name="Nakazaki N."/>
            <person name="Naruo K."/>
            <person name="Okumura S."/>
            <person name="Shimpo S."/>
            <person name="Takeuchi C."/>
            <person name="Wada T."/>
            <person name="Watanabe A."/>
            <person name="Yamada M."/>
            <person name="Yasuda M."/>
            <person name="Tabata S."/>
        </authorList>
    </citation>
    <scope>NUCLEOTIDE SEQUENCE [LARGE SCALE GENOMIC DNA]</scope>
    <source>
        <strain evidence="2">ATCC 27184 / PCC 6803 / Kazusa</strain>
    </source>
</reference>
<protein>
    <submittedName>
        <fullName evidence="1">Sll1401 protein</fullName>
    </submittedName>
</protein>
<dbReference type="PIR" id="S74462">
    <property type="entry name" value="S74462"/>
</dbReference>
<dbReference type="InParanoid" id="P72614"/>
<organism evidence="1 2">
    <name type="scientific">Synechocystis sp. (strain ATCC 27184 / PCC 6803 / Kazusa)</name>
    <dbReference type="NCBI Taxonomy" id="1111708"/>
    <lineage>
        <taxon>Bacteria</taxon>
        <taxon>Bacillati</taxon>
        <taxon>Cyanobacteriota</taxon>
        <taxon>Cyanophyceae</taxon>
        <taxon>Synechococcales</taxon>
        <taxon>Merismopediaceae</taxon>
        <taxon>Synechocystis</taxon>
    </lineage>
</organism>
<dbReference type="AlphaFoldDB" id="P72614"/>
<dbReference type="IntAct" id="P72614">
    <property type="interactions" value="1"/>
</dbReference>
<name>P72614_SYNY3</name>
<dbReference type="EMBL" id="BA000022">
    <property type="protein sequence ID" value="BAA16614.1"/>
    <property type="molecule type" value="Genomic_DNA"/>
</dbReference>
<sequence length="336" mass="39378">MRYKVDLESPFYPHYLYVIRPRRICMDPIKDSHKIFKGLAEKYGNKNISNRVQVADFFKDLLEATGGLIIVDFLDMENWDVIESFSFDEKSEILTLVWHDFRKLVETERRRELRQSLFPASLYSCALQINTILPVPAKESALFIINGYAKTSKEIKNLYRFGTDEIEIYDNGFFKKRVIRKVSGHYEVIDFHCTPLYSLVMMPKASGISSAHSKRFLYWKNVHVALIRIRKILDSFDEIDEFSHDEVSEKVNSVRRAMEYLLKVECCSKGLKISKEYSQVFLGDLIAIVKYTRESHIRDLLAKVAKFSNEFSHDTGKKTISTKENLPLYWLVYMQL</sequence>
<reference evidence="1 2" key="1">
    <citation type="journal article" date="1995" name="DNA Res.">
        <title>Sequence analysis of the genome of the unicellular cyanobacterium Synechocystis sp. strain PCC6803. I. Sequence features in the 1 Mb region from map positions 64% to 92% of the genome.</title>
        <authorList>
            <person name="Kaneko T."/>
            <person name="Tanaka A."/>
            <person name="Sato S."/>
            <person name="Kotani H."/>
            <person name="Sazuka T."/>
            <person name="Miyajima N."/>
            <person name="Sugiura M."/>
            <person name="Tabata S."/>
        </authorList>
    </citation>
    <scope>NUCLEOTIDE SEQUENCE [LARGE SCALE GENOMIC DNA]</scope>
    <source>
        <strain evidence="2">ATCC 27184 / PCC 6803 / Kazusa</strain>
    </source>
</reference>
<dbReference type="STRING" id="1148.gene:10497469"/>
<keyword evidence="2" id="KW-1185">Reference proteome</keyword>
<dbReference type="Proteomes" id="UP000001425">
    <property type="component" value="Chromosome"/>
</dbReference>
<proteinExistence type="predicted"/>